<evidence type="ECO:0000313" key="2">
    <source>
        <dbReference type="EMBL" id="CAL5014880.1"/>
    </source>
</evidence>
<name>A0ABC9C5A4_9POAL</name>
<evidence type="ECO:0000256" key="1">
    <source>
        <dbReference type="SAM" id="SignalP"/>
    </source>
</evidence>
<reference evidence="2" key="1">
    <citation type="submission" date="2024-10" db="EMBL/GenBank/DDBJ databases">
        <authorList>
            <person name="Ryan C."/>
        </authorList>
    </citation>
    <scope>NUCLEOTIDE SEQUENCE [LARGE SCALE GENOMIC DNA]</scope>
</reference>
<protein>
    <submittedName>
        <fullName evidence="2">Uncharacterized protein</fullName>
    </submittedName>
</protein>
<proteinExistence type="predicted"/>
<dbReference type="EMBL" id="OZ075139">
    <property type="protein sequence ID" value="CAL5014880.1"/>
    <property type="molecule type" value="Genomic_DNA"/>
</dbReference>
<evidence type="ECO:0000313" key="3">
    <source>
        <dbReference type="Proteomes" id="UP001497457"/>
    </source>
</evidence>
<feature type="chain" id="PRO_5044881275" evidence="1">
    <location>
        <begin position="27"/>
        <end position="80"/>
    </location>
</feature>
<organism evidence="2 3">
    <name type="scientific">Urochloa decumbens</name>
    <dbReference type="NCBI Taxonomy" id="240449"/>
    <lineage>
        <taxon>Eukaryota</taxon>
        <taxon>Viridiplantae</taxon>
        <taxon>Streptophyta</taxon>
        <taxon>Embryophyta</taxon>
        <taxon>Tracheophyta</taxon>
        <taxon>Spermatophyta</taxon>
        <taxon>Magnoliopsida</taxon>
        <taxon>Liliopsida</taxon>
        <taxon>Poales</taxon>
        <taxon>Poaceae</taxon>
        <taxon>PACMAD clade</taxon>
        <taxon>Panicoideae</taxon>
        <taxon>Panicodae</taxon>
        <taxon>Paniceae</taxon>
        <taxon>Melinidinae</taxon>
        <taxon>Urochloa</taxon>
    </lineage>
</organism>
<accession>A0ABC9C5A4</accession>
<keyword evidence="1" id="KW-0732">Signal</keyword>
<keyword evidence="3" id="KW-1185">Reference proteome</keyword>
<gene>
    <name evidence="2" type="ORF">URODEC1_LOCUS72227</name>
</gene>
<dbReference type="AlphaFoldDB" id="A0ABC9C5A4"/>
<sequence>MGSNNLSLALVVALFFGLLILGPVVGEDECGFLCVDGTYVTCENYPGQQFPGCNCVCGPTYGRGCVVHDADGSAVKDCPN</sequence>
<feature type="signal peptide" evidence="1">
    <location>
        <begin position="1"/>
        <end position="26"/>
    </location>
</feature>
<dbReference type="Proteomes" id="UP001497457">
    <property type="component" value="Chromosome 29rd"/>
</dbReference>